<evidence type="ECO:0000313" key="2">
    <source>
        <dbReference type="EMBL" id="CAG8445122.1"/>
    </source>
</evidence>
<feature type="transmembrane region" description="Helical" evidence="1">
    <location>
        <begin position="572"/>
        <end position="590"/>
    </location>
</feature>
<keyword evidence="1" id="KW-0812">Transmembrane</keyword>
<dbReference type="Proteomes" id="UP000789508">
    <property type="component" value="Unassembled WGS sequence"/>
</dbReference>
<proteinExistence type="predicted"/>
<comment type="caution">
    <text evidence="2">The sequence shown here is derived from an EMBL/GenBank/DDBJ whole genome shotgun (WGS) entry which is preliminary data.</text>
</comment>
<evidence type="ECO:0000256" key="1">
    <source>
        <dbReference type="SAM" id="Phobius"/>
    </source>
</evidence>
<reference evidence="2" key="1">
    <citation type="submission" date="2021-06" db="EMBL/GenBank/DDBJ databases">
        <authorList>
            <person name="Kallberg Y."/>
            <person name="Tangrot J."/>
            <person name="Rosling A."/>
        </authorList>
    </citation>
    <scope>NUCLEOTIDE SEQUENCE</scope>
    <source>
        <strain evidence="2">FL130A</strain>
    </source>
</reference>
<dbReference type="AlphaFoldDB" id="A0A9N8YQ52"/>
<evidence type="ECO:0000313" key="3">
    <source>
        <dbReference type="Proteomes" id="UP000789508"/>
    </source>
</evidence>
<keyword evidence="3" id="KW-1185">Reference proteome</keyword>
<sequence length="646" mass="71091">MIVDLSAGQLAALIGAISTLLPIVIGAAGVTVILSNISDKMTALEWTTLSKVTQQSLLNIYGTGGQPALTGIKLWDIGSRKRNIIYLLIGICPVLLYGVSVIAPLGIQTCTVVYNASVNMEAVDPDLLSRAVNNTFSLDQLSQIRICGAWEWVPCPGMKDQLHVDEPYAVDFNKTYSNNAMRYRLLKTSINDNISYPSYDFMMGVVTSTQTGYNIIDRMIVDHDNGGLLMNQAIQPRDKVGNKFNWAIEGMWLQPYVSCQSTNLTQIAWDNKTMNALFSNWIAKMVINNTDLRPQNIHPLGDQGQKIDLSSRSIKYSQLIQSSITEQMNMTTNGNFLESSVYNLTAFTDAPKTIKTFQLDTFLGLNFNSTLGSNMKIRCAGFSGADNVADNIVGVKCWALFGPPKITERGIEQILYACASAVEASVKVIELQSDEQKQISVLNTQTISSQWYIEKANLNISDMDPWWGGSAGSSLSWDVASDAQTAGVPGIALNIISDFSGNDIYGYRGDGIGNLVLLQQWKEEGISEEGINRMFQRQWTDVVVNMVSPTSEAKVTGPTQFMINKTCYDMRFAMQYYLVIIGLILCAALTKHANSLTRVKQIVRQMDLGRAILNTQGTADASTADSSEWVKIDGKKLLEMGKTGFI</sequence>
<protein>
    <submittedName>
        <fullName evidence="2">1965_t:CDS:1</fullName>
    </submittedName>
</protein>
<dbReference type="OrthoDB" id="2369382at2759"/>
<feature type="transmembrane region" description="Helical" evidence="1">
    <location>
        <begin position="12"/>
        <end position="34"/>
    </location>
</feature>
<keyword evidence="1" id="KW-1133">Transmembrane helix</keyword>
<name>A0A9N8YQ52_9GLOM</name>
<dbReference type="EMBL" id="CAJVPS010000046">
    <property type="protein sequence ID" value="CAG8445122.1"/>
    <property type="molecule type" value="Genomic_DNA"/>
</dbReference>
<organism evidence="2 3">
    <name type="scientific">Ambispora leptoticha</name>
    <dbReference type="NCBI Taxonomy" id="144679"/>
    <lineage>
        <taxon>Eukaryota</taxon>
        <taxon>Fungi</taxon>
        <taxon>Fungi incertae sedis</taxon>
        <taxon>Mucoromycota</taxon>
        <taxon>Glomeromycotina</taxon>
        <taxon>Glomeromycetes</taxon>
        <taxon>Archaeosporales</taxon>
        <taxon>Ambisporaceae</taxon>
        <taxon>Ambispora</taxon>
    </lineage>
</organism>
<accession>A0A9N8YQ52</accession>
<feature type="transmembrane region" description="Helical" evidence="1">
    <location>
        <begin position="84"/>
        <end position="107"/>
    </location>
</feature>
<keyword evidence="1" id="KW-0472">Membrane</keyword>
<gene>
    <name evidence="2" type="ORF">ALEPTO_LOCUS617</name>
</gene>